<evidence type="ECO:0000313" key="1">
    <source>
        <dbReference type="EMBL" id="MFC5806555.1"/>
    </source>
</evidence>
<dbReference type="RefSeq" id="WP_272167940.1">
    <property type="nucleotide sequence ID" value="NZ_JAQOSL010000001.1"/>
</dbReference>
<dbReference type="Pfam" id="PF02423">
    <property type="entry name" value="OCD_Mu_crystall"/>
    <property type="match status" value="1"/>
</dbReference>
<evidence type="ECO:0000313" key="2">
    <source>
        <dbReference type="Proteomes" id="UP001596112"/>
    </source>
</evidence>
<dbReference type="Gene3D" id="3.40.50.720">
    <property type="entry name" value="NAD(P)-binding Rossmann-like Domain"/>
    <property type="match status" value="1"/>
</dbReference>
<dbReference type="PANTHER" id="PTHR13812:SF19">
    <property type="entry name" value="KETIMINE REDUCTASE MU-CRYSTALLIN"/>
    <property type="match status" value="1"/>
</dbReference>
<sequence length="330" mass="34550">MRILDHDAVRRAYPMDRAIGLMAGAMRDYSAGTITQPLRTILRPASDSALLGTMPCHVAGEDGAPRGFGIKAMVLKPDNPARGLELHLGVVLVFDPDTGSPLALMNASAVTAVRTAAVSAVATRELAREDAGDLAILGSGVQARSHLEAMSLVRRLHRVRVWSRTPDNAAAFRDWAAGSLGVQVEVAGSVGEALKDADLVCTTTATRDPLVEAEMLAPGVHVNAVGASFIDCRELSSRAVASARVFVDSRESAGKESLDLRAPRDEGLVGEDHILAELGEVLLGTAEGRTASDDVTLYKSLGLAAQDVVSGFAVARRAAELNLGTEVSIG</sequence>
<comment type="caution">
    <text evidence="1">The sequence shown here is derived from an EMBL/GenBank/DDBJ whole genome shotgun (WGS) entry which is preliminary data.</text>
</comment>
<dbReference type="Proteomes" id="UP001596112">
    <property type="component" value="Unassembled WGS sequence"/>
</dbReference>
<dbReference type="InterPro" id="IPR036291">
    <property type="entry name" value="NAD(P)-bd_dom_sf"/>
</dbReference>
<proteinExistence type="predicted"/>
<dbReference type="SUPFAM" id="SSF51735">
    <property type="entry name" value="NAD(P)-binding Rossmann-fold domains"/>
    <property type="match status" value="1"/>
</dbReference>
<keyword evidence="2" id="KW-1185">Reference proteome</keyword>
<dbReference type="EMBL" id="JBHSNZ010000002">
    <property type="protein sequence ID" value="MFC5806555.1"/>
    <property type="molecule type" value="Genomic_DNA"/>
</dbReference>
<dbReference type="Gene3D" id="3.30.1780.10">
    <property type="entry name" value="ornithine cyclodeaminase, domain 1"/>
    <property type="match status" value="1"/>
</dbReference>
<protein>
    <submittedName>
        <fullName evidence="1">Ornithine cyclodeaminase family protein</fullName>
    </submittedName>
</protein>
<name>A0ABW1B0A9_9ACTN</name>
<reference evidence="2" key="1">
    <citation type="journal article" date="2019" name="Int. J. Syst. Evol. Microbiol.">
        <title>The Global Catalogue of Microorganisms (GCM) 10K type strain sequencing project: providing services to taxonomists for standard genome sequencing and annotation.</title>
        <authorList>
            <consortium name="The Broad Institute Genomics Platform"/>
            <consortium name="The Broad Institute Genome Sequencing Center for Infectious Disease"/>
            <person name="Wu L."/>
            <person name="Ma J."/>
        </authorList>
    </citation>
    <scope>NUCLEOTIDE SEQUENCE [LARGE SCALE GENOMIC DNA]</scope>
    <source>
        <strain evidence="2">JCM 9918</strain>
    </source>
</reference>
<dbReference type="PANTHER" id="PTHR13812">
    <property type="entry name" value="KETIMINE REDUCTASE MU-CRYSTALLIN"/>
    <property type="match status" value="1"/>
</dbReference>
<gene>
    <name evidence="1" type="ORF">ACFQGO_03380</name>
</gene>
<dbReference type="InterPro" id="IPR023401">
    <property type="entry name" value="ODC_N"/>
</dbReference>
<organism evidence="1 2">
    <name type="scientific">Streptomyces heilongjiangensis</name>
    <dbReference type="NCBI Taxonomy" id="945052"/>
    <lineage>
        <taxon>Bacteria</taxon>
        <taxon>Bacillati</taxon>
        <taxon>Actinomycetota</taxon>
        <taxon>Actinomycetes</taxon>
        <taxon>Kitasatosporales</taxon>
        <taxon>Streptomycetaceae</taxon>
        <taxon>Streptomyces</taxon>
    </lineage>
</organism>
<accession>A0ABW1B0A9</accession>
<dbReference type="InterPro" id="IPR003462">
    <property type="entry name" value="ODC_Mu_crystall"/>
</dbReference>
<dbReference type="PIRSF" id="PIRSF001439">
    <property type="entry name" value="CryM"/>
    <property type="match status" value="1"/>
</dbReference>